<dbReference type="Proteomes" id="UP000238916">
    <property type="component" value="Unassembled WGS sequence"/>
</dbReference>
<dbReference type="AlphaFoldDB" id="A0A2U3L9Z4"/>
<sequence>MRKVFLLKIDSLSSQVLIPNIINYSNSNDNFSVGCSDTSNTQDSSELSKMKLLVSSNAPNAADPQTNSINIKPGEIKNIGSVDGSPLNISFDADGTTSTSFSMPIPAPTPGSTATPYDLFAASVYYGHSTAQQDTASSIVSRFKLLNSVANGAMSVNQYNATDLGSNTMSTAELLTSLGIDVSKSFSFNGKSFSLDAQGNLHALLPASSLNVTQ</sequence>
<reference evidence="2" key="1">
    <citation type="submission" date="2018-02" db="EMBL/GenBank/DDBJ databases">
        <authorList>
            <person name="Hausmann B."/>
        </authorList>
    </citation>
    <scope>NUCLEOTIDE SEQUENCE [LARGE SCALE GENOMIC DNA]</scope>
    <source>
        <strain evidence="2">Peat soil MAG SbF1</strain>
    </source>
</reference>
<protein>
    <submittedName>
        <fullName evidence="1">Uncharacterized protein</fullName>
    </submittedName>
</protein>
<evidence type="ECO:0000313" key="1">
    <source>
        <dbReference type="EMBL" id="SPF48733.1"/>
    </source>
</evidence>
<evidence type="ECO:0000313" key="2">
    <source>
        <dbReference type="Proteomes" id="UP000238916"/>
    </source>
</evidence>
<organism evidence="1 2">
    <name type="scientific">Candidatus Desulfosporosinus infrequens</name>
    <dbReference type="NCBI Taxonomy" id="2043169"/>
    <lineage>
        <taxon>Bacteria</taxon>
        <taxon>Bacillati</taxon>
        <taxon>Bacillota</taxon>
        <taxon>Clostridia</taxon>
        <taxon>Eubacteriales</taxon>
        <taxon>Desulfitobacteriaceae</taxon>
        <taxon>Desulfosporosinus</taxon>
    </lineage>
</organism>
<dbReference type="EMBL" id="OMOF01000358">
    <property type="protein sequence ID" value="SPF48733.1"/>
    <property type="molecule type" value="Genomic_DNA"/>
</dbReference>
<name>A0A2U3L9Z4_9FIRM</name>
<proteinExistence type="predicted"/>
<accession>A0A2U3L9Z4</accession>
<gene>
    <name evidence="1" type="ORF">SBF1_4200004</name>
</gene>